<dbReference type="InterPro" id="IPR042172">
    <property type="entry name" value="Adenosylhomocyst_ase-like_sf"/>
</dbReference>
<comment type="caution">
    <text evidence="7">The sequence shown here is derived from an EMBL/GenBank/DDBJ whole genome shotgun (WGS) entry which is preliminary data.</text>
</comment>
<evidence type="ECO:0000259" key="6">
    <source>
        <dbReference type="SMART" id="SM00997"/>
    </source>
</evidence>
<sequence>MTTTENRAAAKVAWAQERMPVVAGFRRRFAAEHRMEGWRVAASLHLIATSVPLLLALIEAGAEVTVCGSNPASTDDDVVDWLSRREGIRVLTATEPDEAADQLADALAQRPHLIVDEADALLGLLYAHHADVIPGVRAASVHTLTGVLRVRSLAARGRLRFPVMAVDGSPIKQIFDNRLGTGQSTVDALLRTVNLAFPGRRVVVVGYGHVGRGVAERARGLGAEVVVTEVDPIRALTAALTGYRVLPMAEAAETGDVFITATGTIKVITAADLAAMRDGVILANAGHSAAEIDIQSLRAMSVAERDMLPMVTEFRDERGRRRYVLSEGGPVNTSAAAGHPPELMDLSFAAQAAGIEELVRHADRMEPRVYDLPPETQAAIAREKLAAMGIRIDHATAEQRRYTEQLSHETDQEFQRSLASTDGKETRC</sequence>
<keyword evidence="3" id="KW-0554">One-carbon metabolism</keyword>
<dbReference type="SMART" id="SM00996">
    <property type="entry name" value="AdoHcyase"/>
    <property type="match status" value="1"/>
</dbReference>
<dbReference type="SUPFAM" id="SSF52283">
    <property type="entry name" value="Formate/glycerate dehydrogenase catalytic domain-like"/>
    <property type="match status" value="1"/>
</dbReference>
<dbReference type="GO" id="GO:0016787">
    <property type="term" value="F:hydrolase activity"/>
    <property type="evidence" value="ECO:0007669"/>
    <property type="project" value="UniProtKB-KW"/>
</dbReference>
<dbReference type="InterPro" id="IPR000043">
    <property type="entry name" value="Adenosylhomocysteinase-like"/>
</dbReference>
<accession>A0ABS4QPP3</accession>
<keyword evidence="7" id="KW-0378">Hydrolase</keyword>
<dbReference type="Pfam" id="PF05221">
    <property type="entry name" value="AdoHcyase"/>
    <property type="match status" value="2"/>
</dbReference>
<evidence type="ECO:0000313" key="8">
    <source>
        <dbReference type="Proteomes" id="UP001519325"/>
    </source>
</evidence>
<dbReference type="SMART" id="SM00997">
    <property type="entry name" value="AdoHcyase_NAD"/>
    <property type="match status" value="1"/>
</dbReference>
<protein>
    <submittedName>
        <fullName evidence="7">Adenosylhomocysteinase</fullName>
        <ecNumber evidence="7">3.3.1.1</ecNumber>
    </submittedName>
</protein>
<comment type="cofactor">
    <cofactor evidence="1">
        <name>NAD(+)</name>
        <dbReference type="ChEBI" id="CHEBI:57540"/>
    </cofactor>
</comment>
<evidence type="ECO:0000256" key="2">
    <source>
        <dbReference type="ARBA" id="ARBA00007122"/>
    </source>
</evidence>
<dbReference type="Gene3D" id="3.40.50.1480">
    <property type="entry name" value="Adenosylhomocysteinase-like"/>
    <property type="match status" value="1"/>
</dbReference>
<dbReference type="EC" id="3.3.1.1" evidence="7"/>
<evidence type="ECO:0000256" key="1">
    <source>
        <dbReference type="ARBA" id="ARBA00001911"/>
    </source>
</evidence>
<evidence type="ECO:0000256" key="4">
    <source>
        <dbReference type="ARBA" id="ARBA00023027"/>
    </source>
</evidence>
<dbReference type="Pfam" id="PF00670">
    <property type="entry name" value="AdoHcyase_NAD"/>
    <property type="match status" value="1"/>
</dbReference>
<proteinExistence type="inferred from homology"/>
<dbReference type="PROSITE" id="PS00739">
    <property type="entry name" value="ADOHCYASE_2"/>
    <property type="match status" value="1"/>
</dbReference>
<reference evidence="7 8" key="1">
    <citation type="submission" date="2021-03" db="EMBL/GenBank/DDBJ databases">
        <title>Sequencing the genomes of 1000 actinobacteria strains.</title>
        <authorList>
            <person name="Klenk H.-P."/>
        </authorList>
    </citation>
    <scope>NUCLEOTIDE SEQUENCE [LARGE SCALE GENOMIC DNA]</scope>
    <source>
        <strain evidence="7 8">DSM 45516</strain>
    </source>
</reference>
<name>A0ABS4QPP3_9NOCA</name>
<dbReference type="EMBL" id="JAGGMR010000001">
    <property type="protein sequence ID" value="MBP2193115.1"/>
    <property type="molecule type" value="Genomic_DNA"/>
</dbReference>
<dbReference type="NCBIfam" id="NF004005">
    <property type="entry name" value="PRK05476.2-3"/>
    <property type="match status" value="1"/>
</dbReference>
<feature type="compositionally biased region" description="Basic and acidic residues" evidence="5">
    <location>
        <begin position="404"/>
        <end position="414"/>
    </location>
</feature>
<dbReference type="InterPro" id="IPR020082">
    <property type="entry name" value="S-Ado-L-homoCys_hydrolase_CS"/>
</dbReference>
<evidence type="ECO:0000313" key="7">
    <source>
        <dbReference type="EMBL" id="MBP2193115.1"/>
    </source>
</evidence>
<dbReference type="InterPro" id="IPR036291">
    <property type="entry name" value="NAD(P)-bd_dom_sf"/>
</dbReference>
<dbReference type="PANTHER" id="PTHR23420:SF0">
    <property type="entry name" value="ADENOSYLHOMOCYSTEINASE"/>
    <property type="match status" value="1"/>
</dbReference>
<evidence type="ECO:0000256" key="5">
    <source>
        <dbReference type="SAM" id="MobiDB-lite"/>
    </source>
</evidence>
<dbReference type="PIRSF" id="PIRSF001109">
    <property type="entry name" value="Ad_hcy_hydrolase"/>
    <property type="match status" value="1"/>
</dbReference>
<feature type="domain" description="S-adenosyl-L-homocysteine hydrolase NAD binding" evidence="6">
    <location>
        <begin position="177"/>
        <end position="338"/>
    </location>
</feature>
<dbReference type="PANTHER" id="PTHR23420">
    <property type="entry name" value="ADENOSYLHOMOCYSTEINASE"/>
    <property type="match status" value="1"/>
</dbReference>
<organism evidence="7 8">
    <name type="scientific">Nocardia goodfellowii</name>
    <dbReference type="NCBI Taxonomy" id="882446"/>
    <lineage>
        <taxon>Bacteria</taxon>
        <taxon>Bacillati</taxon>
        <taxon>Actinomycetota</taxon>
        <taxon>Actinomycetes</taxon>
        <taxon>Mycobacteriales</taxon>
        <taxon>Nocardiaceae</taxon>
        <taxon>Nocardia</taxon>
    </lineage>
</organism>
<gene>
    <name evidence="7" type="ORF">BJ987_006016</name>
</gene>
<dbReference type="InterPro" id="IPR015878">
    <property type="entry name" value="Ado_hCys_hydrolase_NAD-bd"/>
</dbReference>
<keyword evidence="4" id="KW-0520">NAD</keyword>
<dbReference type="Proteomes" id="UP001519325">
    <property type="component" value="Unassembled WGS sequence"/>
</dbReference>
<feature type="region of interest" description="Disordered" evidence="5">
    <location>
        <begin position="404"/>
        <end position="428"/>
    </location>
</feature>
<evidence type="ECO:0000256" key="3">
    <source>
        <dbReference type="ARBA" id="ARBA00022563"/>
    </source>
</evidence>
<dbReference type="Gene3D" id="3.40.50.720">
    <property type="entry name" value="NAD(P)-binding Rossmann-like Domain"/>
    <property type="match status" value="1"/>
</dbReference>
<keyword evidence="8" id="KW-1185">Reference proteome</keyword>
<dbReference type="RefSeq" id="WP_209896412.1">
    <property type="nucleotide sequence ID" value="NZ_JAGGMR010000001.1"/>
</dbReference>
<dbReference type="SUPFAM" id="SSF51735">
    <property type="entry name" value="NAD(P)-binding Rossmann-fold domains"/>
    <property type="match status" value="1"/>
</dbReference>
<comment type="similarity">
    <text evidence="2">Belongs to the adenosylhomocysteinase family.</text>
</comment>